<organism evidence="1 2">
    <name type="scientific">Caerostris extrusa</name>
    <name type="common">Bark spider</name>
    <name type="synonym">Caerostris bankana</name>
    <dbReference type="NCBI Taxonomy" id="172846"/>
    <lineage>
        <taxon>Eukaryota</taxon>
        <taxon>Metazoa</taxon>
        <taxon>Ecdysozoa</taxon>
        <taxon>Arthropoda</taxon>
        <taxon>Chelicerata</taxon>
        <taxon>Arachnida</taxon>
        <taxon>Araneae</taxon>
        <taxon>Araneomorphae</taxon>
        <taxon>Entelegynae</taxon>
        <taxon>Araneoidea</taxon>
        <taxon>Araneidae</taxon>
        <taxon>Caerostris</taxon>
    </lineage>
</organism>
<keyword evidence="2" id="KW-1185">Reference proteome</keyword>
<sequence length="90" mass="10737">MHDTDFKQFVDTTRPMSARGRKAIGRGPKREHGCVNGWIYMDAVVSRNLNTFWRRDLNDMNEFSGRAPLFWCQLRFVNWAEKDWYYLTGT</sequence>
<protein>
    <submittedName>
        <fullName evidence="1">Uncharacterized protein</fullName>
    </submittedName>
</protein>
<reference evidence="1 2" key="1">
    <citation type="submission" date="2021-06" db="EMBL/GenBank/DDBJ databases">
        <title>Caerostris extrusa draft genome.</title>
        <authorList>
            <person name="Kono N."/>
            <person name="Arakawa K."/>
        </authorList>
    </citation>
    <scope>NUCLEOTIDE SEQUENCE [LARGE SCALE GENOMIC DNA]</scope>
</reference>
<dbReference type="AlphaFoldDB" id="A0AAV4T5L5"/>
<comment type="caution">
    <text evidence="1">The sequence shown here is derived from an EMBL/GenBank/DDBJ whole genome shotgun (WGS) entry which is preliminary data.</text>
</comment>
<name>A0AAV4T5L5_CAEEX</name>
<dbReference type="EMBL" id="BPLR01010418">
    <property type="protein sequence ID" value="GIY39183.1"/>
    <property type="molecule type" value="Genomic_DNA"/>
</dbReference>
<dbReference type="Proteomes" id="UP001054945">
    <property type="component" value="Unassembled WGS sequence"/>
</dbReference>
<evidence type="ECO:0000313" key="1">
    <source>
        <dbReference type="EMBL" id="GIY39183.1"/>
    </source>
</evidence>
<gene>
    <name evidence="1" type="ORF">CEXT_106241</name>
</gene>
<accession>A0AAV4T5L5</accession>
<proteinExistence type="predicted"/>
<evidence type="ECO:0000313" key="2">
    <source>
        <dbReference type="Proteomes" id="UP001054945"/>
    </source>
</evidence>